<sequence length="52" mass="5755">MKCVLLNQVTACLVTEFDQISALAIVISSELNKTLAQGLLLLVRLERRKLKG</sequence>
<dbReference type="EMBL" id="CCYD01000610">
    <property type="protein sequence ID" value="CEG42226.1"/>
    <property type="molecule type" value="Genomic_DNA"/>
</dbReference>
<reference evidence="2" key="1">
    <citation type="submission" date="2014-09" db="EMBL/GenBank/DDBJ databases">
        <authorList>
            <person name="Sharma Rahul"/>
            <person name="Thines Marco"/>
        </authorList>
    </citation>
    <scope>NUCLEOTIDE SEQUENCE [LARGE SCALE GENOMIC DNA]</scope>
</reference>
<dbReference type="AlphaFoldDB" id="A0A0P1AM36"/>
<dbReference type="RefSeq" id="XP_024578595.1">
    <property type="nucleotide sequence ID" value="XM_024728083.1"/>
</dbReference>
<dbReference type="Proteomes" id="UP000054928">
    <property type="component" value="Unassembled WGS sequence"/>
</dbReference>
<protein>
    <submittedName>
        <fullName evidence="1">Uncharacterized protein</fullName>
    </submittedName>
</protein>
<evidence type="ECO:0000313" key="2">
    <source>
        <dbReference type="Proteomes" id="UP000054928"/>
    </source>
</evidence>
<evidence type="ECO:0000313" key="1">
    <source>
        <dbReference type="EMBL" id="CEG42226.1"/>
    </source>
</evidence>
<name>A0A0P1AM36_PLAHL</name>
<accession>A0A0P1AM36</accession>
<dbReference type="GeneID" id="36407574"/>
<keyword evidence="2" id="KW-1185">Reference proteome</keyword>
<proteinExistence type="predicted"/>
<organism evidence="1 2">
    <name type="scientific">Plasmopara halstedii</name>
    <name type="common">Downy mildew of sunflower</name>
    <dbReference type="NCBI Taxonomy" id="4781"/>
    <lineage>
        <taxon>Eukaryota</taxon>
        <taxon>Sar</taxon>
        <taxon>Stramenopiles</taxon>
        <taxon>Oomycota</taxon>
        <taxon>Peronosporomycetes</taxon>
        <taxon>Peronosporales</taxon>
        <taxon>Peronosporaceae</taxon>
        <taxon>Plasmopara</taxon>
    </lineage>
</organism>